<proteinExistence type="predicted"/>
<name>A0ACD1ACK4_9FIRM</name>
<gene>
    <name evidence="1" type="ORF">FRZ06_11445</name>
</gene>
<protein>
    <submittedName>
        <fullName evidence="1">Uncharacterized protein</fullName>
    </submittedName>
</protein>
<reference evidence="1" key="1">
    <citation type="submission" date="2019-08" db="EMBL/GenBank/DDBJ databases">
        <title>Genome sequence of Clostridiales bacterium MT110.</title>
        <authorList>
            <person name="Cao J."/>
        </authorList>
    </citation>
    <scope>NUCLEOTIDE SEQUENCE</scope>
    <source>
        <strain evidence="1">MT110</strain>
    </source>
</reference>
<evidence type="ECO:0000313" key="2">
    <source>
        <dbReference type="Proteomes" id="UP000594014"/>
    </source>
</evidence>
<sequence>MSKVKEILRLKFDAGLSLRDIAASCNCGKSTVDDVLRRAQNAKISWPCDLNDKELLSLIYPPAEVRKVAAEPDLNYIFSEMKRKHVTLMLLWEEYKRDNPDGLMYTQFCERYRSFKKTNQISCILNIKPESQCR</sequence>
<organism evidence="1 2">
    <name type="scientific">Anoxybacterium hadale</name>
    <dbReference type="NCBI Taxonomy" id="3408580"/>
    <lineage>
        <taxon>Bacteria</taxon>
        <taxon>Bacillati</taxon>
        <taxon>Bacillota</taxon>
        <taxon>Clostridia</taxon>
        <taxon>Peptostreptococcales</taxon>
        <taxon>Anaerovoracaceae</taxon>
        <taxon>Anoxybacterium</taxon>
    </lineage>
</organism>
<evidence type="ECO:0000313" key="1">
    <source>
        <dbReference type="EMBL" id="QOX63901.1"/>
    </source>
</evidence>
<dbReference type="EMBL" id="CP042469">
    <property type="protein sequence ID" value="QOX63901.1"/>
    <property type="molecule type" value="Genomic_DNA"/>
</dbReference>
<accession>A0ACD1ACK4</accession>
<dbReference type="Proteomes" id="UP000594014">
    <property type="component" value="Chromosome"/>
</dbReference>
<keyword evidence="2" id="KW-1185">Reference proteome</keyword>